<gene>
    <name evidence="1" type="ORF">F383_30960</name>
</gene>
<evidence type="ECO:0000313" key="2">
    <source>
        <dbReference type="Proteomes" id="UP000032142"/>
    </source>
</evidence>
<organism evidence="1 2">
    <name type="scientific">Gossypium arboreum</name>
    <name type="common">Tree cotton</name>
    <name type="synonym">Gossypium nanking</name>
    <dbReference type="NCBI Taxonomy" id="29729"/>
    <lineage>
        <taxon>Eukaryota</taxon>
        <taxon>Viridiplantae</taxon>
        <taxon>Streptophyta</taxon>
        <taxon>Embryophyta</taxon>
        <taxon>Tracheophyta</taxon>
        <taxon>Spermatophyta</taxon>
        <taxon>Magnoliopsida</taxon>
        <taxon>eudicotyledons</taxon>
        <taxon>Gunneridae</taxon>
        <taxon>Pentapetalae</taxon>
        <taxon>rosids</taxon>
        <taxon>malvids</taxon>
        <taxon>Malvales</taxon>
        <taxon>Malvaceae</taxon>
        <taxon>Malvoideae</taxon>
        <taxon>Gossypium</taxon>
    </lineage>
</organism>
<accession>A0A0B0MYY8</accession>
<sequence length="63" mass="6930">MVIAWANKILIPGIAVRDGIDANKLAVPEASLVCLSFRANSQIVHCFKIVIRGITATPWQWRG</sequence>
<protein>
    <submittedName>
        <fullName evidence="1">UDP-N-acetylglucosamine--N-acetylmuramyl-(Pentapeptide) pyrophosphoryl-undecaprenol N-acetylglucosamine transferase</fullName>
    </submittedName>
</protein>
<reference evidence="2" key="1">
    <citation type="submission" date="2014-09" db="EMBL/GenBank/DDBJ databases">
        <authorList>
            <person name="Mudge J."/>
            <person name="Ramaraj T."/>
            <person name="Lindquist I.E."/>
            <person name="Bharti A.K."/>
            <person name="Sundararajan A."/>
            <person name="Cameron C.T."/>
            <person name="Woodward J.E."/>
            <person name="May G.D."/>
            <person name="Brubaker C."/>
            <person name="Broadhvest J."/>
            <person name="Wilkins T.A."/>
        </authorList>
    </citation>
    <scope>NUCLEOTIDE SEQUENCE</scope>
    <source>
        <strain evidence="2">cv. AKA8401</strain>
    </source>
</reference>
<comment type="caution">
    <text evidence="1">The sequence shown here is derived from an EMBL/GenBank/DDBJ whole genome shotgun (WGS) entry which is preliminary data.</text>
</comment>
<keyword evidence="1" id="KW-0808">Transferase</keyword>
<dbReference type="GO" id="GO:0016740">
    <property type="term" value="F:transferase activity"/>
    <property type="evidence" value="ECO:0007669"/>
    <property type="project" value="UniProtKB-KW"/>
</dbReference>
<name>A0A0B0MYY8_GOSAR</name>
<dbReference type="AlphaFoldDB" id="A0A0B0MYY8"/>
<proteinExistence type="predicted"/>
<dbReference type="Proteomes" id="UP000032142">
    <property type="component" value="Unassembled WGS sequence"/>
</dbReference>
<dbReference type="EMBL" id="JRRC01433402">
    <property type="protein sequence ID" value="KHG05587.1"/>
    <property type="molecule type" value="Genomic_DNA"/>
</dbReference>
<evidence type="ECO:0000313" key="1">
    <source>
        <dbReference type="EMBL" id="KHG05587.1"/>
    </source>
</evidence>
<keyword evidence="2" id="KW-1185">Reference proteome</keyword>